<feature type="domain" description="HTH luxR-type" evidence="6">
    <location>
        <begin position="158"/>
        <end position="223"/>
    </location>
</feature>
<dbReference type="PANTHER" id="PTHR43214">
    <property type="entry name" value="TWO-COMPONENT RESPONSE REGULATOR"/>
    <property type="match status" value="1"/>
</dbReference>
<keyword evidence="4" id="KW-0804">Transcription</keyword>
<dbReference type="PROSITE" id="PS50043">
    <property type="entry name" value="HTH_LUXR_2"/>
    <property type="match status" value="1"/>
</dbReference>
<dbReference type="InterPro" id="IPR000792">
    <property type="entry name" value="Tscrpt_reg_LuxR_C"/>
</dbReference>
<dbReference type="CDD" id="cd06170">
    <property type="entry name" value="LuxR_C_like"/>
    <property type="match status" value="1"/>
</dbReference>
<accession>A0ABS1VBS9</accession>
<keyword evidence="2" id="KW-0805">Transcription regulation</keyword>
<dbReference type="Pfam" id="PF00196">
    <property type="entry name" value="GerE"/>
    <property type="match status" value="1"/>
</dbReference>
<dbReference type="SUPFAM" id="SSF46894">
    <property type="entry name" value="C-terminal effector domain of the bipartite response regulators"/>
    <property type="match status" value="1"/>
</dbReference>
<dbReference type="SMART" id="SM00448">
    <property type="entry name" value="REC"/>
    <property type="match status" value="1"/>
</dbReference>
<evidence type="ECO:0000256" key="1">
    <source>
        <dbReference type="ARBA" id="ARBA00022553"/>
    </source>
</evidence>
<evidence type="ECO:0000256" key="2">
    <source>
        <dbReference type="ARBA" id="ARBA00023015"/>
    </source>
</evidence>
<dbReference type="Gene3D" id="3.40.50.2300">
    <property type="match status" value="1"/>
</dbReference>
<evidence type="ECO:0000313" key="9">
    <source>
        <dbReference type="Proteomes" id="UP000606490"/>
    </source>
</evidence>
<protein>
    <submittedName>
        <fullName evidence="8">Response regulator transcription factor</fullName>
    </submittedName>
</protein>
<evidence type="ECO:0000259" key="6">
    <source>
        <dbReference type="PROSITE" id="PS50043"/>
    </source>
</evidence>
<reference evidence="8 9" key="1">
    <citation type="submission" date="2021-01" db="EMBL/GenBank/DDBJ databases">
        <title>Belnapia mucosa sp. nov. and Belnapia arida sp. nov., isolated from the Tabernas Desert (Almeria, Spain).</title>
        <authorList>
            <person name="Molina-Menor E."/>
            <person name="Vidal-Verdu A."/>
            <person name="Calonge A."/>
            <person name="Satari L."/>
            <person name="Pereto Magraner J."/>
            <person name="Porcar Miralles M."/>
        </authorList>
    </citation>
    <scope>NUCLEOTIDE SEQUENCE [LARGE SCALE GENOMIC DNA]</scope>
    <source>
        <strain evidence="8 9">T6</strain>
    </source>
</reference>
<dbReference type="InterPro" id="IPR058245">
    <property type="entry name" value="NreC/VraR/RcsB-like_REC"/>
</dbReference>
<dbReference type="InterPro" id="IPR001789">
    <property type="entry name" value="Sig_transdc_resp-reg_receiver"/>
</dbReference>
<name>A0ABS1VBS9_9PROT</name>
<dbReference type="InterPro" id="IPR016032">
    <property type="entry name" value="Sig_transdc_resp-reg_C-effctor"/>
</dbReference>
<dbReference type="PANTHER" id="PTHR43214:SF41">
    <property type="entry name" value="NITRATE_NITRITE RESPONSE REGULATOR PROTEIN NARP"/>
    <property type="match status" value="1"/>
</dbReference>
<keyword evidence="9" id="KW-1185">Reference proteome</keyword>
<keyword evidence="3" id="KW-0238">DNA-binding</keyword>
<dbReference type="InterPro" id="IPR011006">
    <property type="entry name" value="CheY-like_superfamily"/>
</dbReference>
<evidence type="ECO:0000256" key="3">
    <source>
        <dbReference type="ARBA" id="ARBA00023125"/>
    </source>
</evidence>
<dbReference type="SMART" id="SM00421">
    <property type="entry name" value="HTH_LUXR"/>
    <property type="match status" value="1"/>
</dbReference>
<dbReference type="SUPFAM" id="SSF52172">
    <property type="entry name" value="CheY-like"/>
    <property type="match status" value="1"/>
</dbReference>
<dbReference type="CDD" id="cd17535">
    <property type="entry name" value="REC_NarL-like"/>
    <property type="match status" value="1"/>
</dbReference>
<evidence type="ECO:0000256" key="5">
    <source>
        <dbReference type="PROSITE-ProRule" id="PRU00169"/>
    </source>
</evidence>
<feature type="modified residue" description="4-aspartylphosphate" evidence="5">
    <location>
        <position position="69"/>
    </location>
</feature>
<dbReference type="EMBL" id="JAEUXJ010000027">
    <property type="protein sequence ID" value="MBL6459135.1"/>
    <property type="molecule type" value="Genomic_DNA"/>
</dbReference>
<dbReference type="InterPro" id="IPR039420">
    <property type="entry name" value="WalR-like"/>
</dbReference>
<feature type="domain" description="Response regulatory" evidence="7">
    <location>
        <begin position="18"/>
        <end position="134"/>
    </location>
</feature>
<keyword evidence="1 5" id="KW-0597">Phosphoprotein</keyword>
<evidence type="ECO:0000259" key="7">
    <source>
        <dbReference type="PROSITE" id="PS50110"/>
    </source>
</evidence>
<dbReference type="Proteomes" id="UP000606490">
    <property type="component" value="Unassembled WGS sequence"/>
</dbReference>
<dbReference type="Pfam" id="PF00072">
    <property type="entry name" value="Response_reg"/>
    <property type="match status" value="1"/>
</dbReference>
<gene>
    <name evidence="8" type="ORF">JMJ55_27820</name>
</gene>
<comment type="caution">
    <text evidence="8">The sequence shown here is derived from an EMBL/GenBank/DDBJ whole genome shotgun (WGS) entry which is preliminary data.</text>
</comment>
<proteinExistence type="predicted"/>
<sequence length="227" mass="24412">MPCPAATATRRREQNLVRILLADDHDIVRHGLRDMIARHPGWEVCGEARNGREAIDMVAALRPDVAVVDMVLPDLDGIAVTQAIRVASPATEVLVFTMHASEDLAAAVLAAGGRGCLLKSVAVRSVVTAIETVAAHRPYFPPDAPDAVRDHLRRTSAGAEALRLLSPREREVVRLLAEGLDRRAVATHLGIGERTVKAHQEAVMLKTGARSVADLVRYALRNGIVGS</sequence>
<evidence type="ECO:0000313" key="8">
    <source>
        <dbReference type="EMBL" id="MBL6459135.1"/>
    </source>
</evidence>
<organism evidence="8 9">
    <name type="scientific">Belnapia mucosa</name>
    <dbReference type="NCBI Taxonomy" id="2804532"/>
    <lineage>
        <taxon>Bacteria</taxon>
        <taxon>Pseudomonadati</taxon>
        <taxon>Pseudomonadota</taxon>
        <taxon>Alphaproteobacteria</taxon>
        <taxon>Acetobacterales</taxon>
        <taxon>Roseomonadaceae</taxon>
        <taxon>Belnapia</taxon>
    </lineage>
</organism>
<dbReference type="PRINTS" id="PR00038">
    <property type="entry name" value="HTHLUXR"/>
</dbReference>
<dbReference type="PROSITE" id="PS50110">
    <property type="entry name" value="RESPONSE_REGULATORY"/>
    <property type="match status" value="1"/>
</dbReference>
<evidence type="ECO:0000256" key="4">
    <source>
        <dbReference type="ARBA" id="ARBA00023163"/>
    </source>
</evidence>